<comment type="caution">
    <text evidence="5">The sequence shown here is derived from an EMBL/GenBank/DDBJ whole genome shotgun (WGS) entry which is preliminary data.</text>
</comment>
<evidence type="ECO:0000313" key="6">
    <source>
        <dbReference type="Proteomes" id="UP000283374"/>
    </source>
</evidence>
<dbReference type="RefSeq" id="WP_118766469.1">
    <property type="nucleotide sequence ID" value="NZ_QWKP01000154.1"/>
</dbReference>
<dbReference type="AlphaFoldDB" id="A0A413RNS9"/>
<name>A0A413RNS9_9CELL</name>
<reference evidence="5 6" key="1">
    <citation type="submission" date="2018-08" db="EMBL/GenBank/DDBJ databases">
        <title>Cellulomonas rhizosphaerae sp. nov., a novel actinomycete isolated from soil.</title>
        <authorList>
            <person name="Tian Y."/>
        </authorList>
    </citation>
    <scope>NUCLEOTIDE SEQUENCE [LARGE SCALE GENOMIC DNA]</scope>
    <source>
        <strain evidence="5 6">NEAU-TCZ24</strain>
    </source>
</reference>
<dbReference type="SUPFAM" id="SSF53335">
    <property type="entry name" value="S-adenosyl-L-methionine-dependent methyltransferases"/>
    <property type="match status" value="1"/>
</dbReference>
<dbReference type="Gene3D" id="3.40.50.150">
    <property type="entry name" value="Vaccinia Virus protein VP39"/>
    <property type="match status" value="1"/>
</dbReference>
<organism evidence="5 6">
    <name type="scientific">Cellulomonas rhizosphaerae</name>
    <dbReference type="NCBI Taxonomy" id="2293719"/>
    <lineage>
        <taxon>Bacteria</taxon>
        <taxon>Bacillati</taxon>
        <taxon>Actinomycetota</taxon>
        <taxon>Actinomycetes</taxon>
        <taxon>Micrococcales</taxon>
        <taxon>Cellulomonadaceae</taxon>
        <taxon>Cellulomonas</taxon>
    </lineage>
</organism>
<dbReference type="InterPro" id="IPR013216">
    <property type="entry name" value="Methyltransf_11"/>
</dbReference>
<proteinExistence type="predicted"/>
<dbReference type="GO" id="GO:0008757">
    <property type="term" value="F:S-adenosylmethionine-dependent methyltransferase activity"/>
    <property type="evidence" value="ECO:0007669"/>
    <property type="project" value="InterPro"/>
</dbReference>
<dbReference type="Proteomes" id="UP000283374">
    <property type="component" value="Unassembled WGS sequence"/>
</dbReference>
<sequence>MAPRWNHNIHYHRLVLDAVPSGARTALDIGCGEGMLARELRTRVPQVTGIDLDGPGIALAREAGGGVEYVQGDAMTEPIGPFDLVACVATLHHLDARAALARFADLVAPGGRLVVVGLARSDGLVDAPREAAAVLAHAVAVRRRGYWEHSAPQVWPPPETYAGMRVIVRDVLPGATFRRHLYWRWSLVWERPA</sequence>
<keyword evidence="2 5" id="KW-0808">Transferase</keyword>
<keyword evidence="1 5" id="KW-0489">Methyltransferase</keyword>
<dbReference type="OrthoDB" id="6064711at2"/>
<evidence type="ECO:0000313" key="5">
    <source>
        <dbReference type="EMBL" id="RHA43574.1"/>
    </source>
</evidence>
<dbReference type="EMBL" id="QWKP01000154">
    <property type="protein sequence ID" value="RHA43574.1"/>
    <property type="molecule type" value="Genomic_DNA"/>
</dbReference>
<keyword evidence="3" id="KW-0949">S-adenosyl-L-methionine</keyword>
<evidence type="ECO:0000256" key="2">
    <source>
        <dbReference type="ARBA" id="ARBA00022679"/>
    </source>
</evidence>
<evidence type="ECO:0000256" key="3">
    <source>
        <dbReference type="ARBA" id="ARBA00022691"/>
    </source>
</evidence>
<feature type="domain" description="Methyltransferase type 11" evidence="4">
    <location>
        <begin position="27"/>
        <end position="115"/>
    </location>
</feature>
<dbReference type="CDD" id="cd02440">
    <property type="entry name" value="AdoMet_MTases"/>
    <property type="match status" value="1"/>
</dbReference>
<keyword evidence="6" id="KW-1185">Reference proteome</keyword>
<evidence type="ECO:0000259" key="4">
    <source>
        <dbReference type="Pfam" id="PF08241"/>
    </source>
</evidence>
<evidence type="ECO:0000256" key="1">
    <source>
        <dbReference type="ARBA" id="ARBA00022603"/>
    </source>
</evidence>
<dbReference type="PANTHER" id="PTHR43464">
    <property type="entry name" value="METHYLTRANSFERASE"/>
    <property type="match status" value="1"/>
</dbReference>
<dbReference type="PANTHER" id="PTHR43464:SF19">
    <property type="entry name" value="UBIQUINONE BIOSYNTHESIS O-METHYLTRANSFERASE, MITOCHONDRIAL"/>
    <property type="match status" value="1"/>
</dbReference>
<dbReference type="InterPro" id="IPR029063">
    <property type="entry name" value="SAM-dependent_MTases_sf"/>
</dbReference>
<protein>
    <submittedName>
        <fullName evidence="5">Class I SAM-dependent methyltransferase</fullName>
    </submittedName>
</protein>
<accession>A0A413RNS9</accession>
<dbReference type="Pfam" id="PF08241">
    <property type="entry name" value="Methyltransf_11"/>
    <property type="match status" value="1"/>
</dbReference>
<dbReference type="GO" id="GO:0032259">
    <property type="term" value="P:methylation"/>
    <property type="evidence" value="ECO:0007669"/>
    <property type="project" value="UniProtKB-KW"/>
</dbReference>
<gene>
    <name evidence="5" type="ORF">D1825_05635</name>
</gene>